<evidence type="ECO:0000313" key="2">
    <source>
        <dbReference type="Proteomes" id="UP001151295"/>
    </source>
</evidence>
<name>A0ABQ8PD99_9FUNG</name>
<dbReference type="EMBL" id="JANBQD010000167">
    <property type="protein sequence ID" value="KAJ1986531.1"/>
    <property type="molecule type" value="Genomic_DNA"/>
</dbReference>
<protein>
    <submittedName>
        <fullName evidence="1">Uncharacterized protein</fullName>
    </submittedName>
</protein>
<gene>
    <name evidence="1" type="ORF">EDC05_006251</name>
</gene>
<proteinExistence type="predicted"/>
<keyword evidence="2" id="KW-1185">Reference proteome</keyword>
<reference evidence="1" key="1">
    <citation type="submission" date="2022-07" db="EMBL/GenBank/DDBJ databases">
        <title>Phylogenomic reconstructions and comparative analyses of Kickxellomycotina fungi.</title>
        <authorList>
            <person name="Reynolds N.K."/>
            <person name="Stajich J.E."/>
            <person name="Barry K."/>
            <person name="Grigoriev I.V."/>
            <person name="Crous P."/>
            <person name="Smith M.E."/>
        </authorList>
    </citation>
    <scope>NUCLEOTIDE SEQUENCE</scope>
    <source>
        <strain evidence="1">BCRC 34882</strain>
    </source>
</reference>
<dbReference type="Proteomes" id="UP001151295">
    <property type="component" value="Unassembled WGS sequence"/>
</dbReference>
<accession>A0ABQ8PD99</accession>
<evidence type="ECO:0000313" key="1">
    <source>
        <dbReference type="EMBL" id="KAJ1986531.1"/>
    </source>
</evidence>
<organism evidence="1 2">
    <name type="scientific">Coemansia umbellata</name>
    <dbReference type="NCBI Taxonomy" id="1424467"/>
    <lineage>
        <taxon>Eukaryota</taxon>
        <taxon>Fungi</taxon>
        <taxon>Fungi incertae sedis</taxon>
        <taxon>Zoopagomycota</taxon>
        <taxon>Kickxellomycotina</taxon>
        <taxon>Kickxellomycetes</taxon>
        <taxon>Kickxellales</taxon>
        <taxon>Kickxellaceae</taxon>
        <taxon>Coemansia</taxon>
    </lineage>
</organism>
<sequence length="158" mass="17048">MEPSIKILSAEDLNRMWMHRKRGYRRQQWSDRLHTIISNSLPPGLVSREPAAVAGSSAVFGISLAFYTQAVPLTPASAVAGTNDGAGSGASTPHPTRRTNSCLTNTKKVNTSNYVPCISQSRCWYVGECKHRGYSSSITPTRRVGLNGPKALCNTGIA</sequence>
<comment type="caution">
    <text evidence="1">The sequence shown here is derived from an EMBL/GenBank/DDBJ whole genome shotgun (WGS) entry which is preliminary data.</text>
</comment>